<name>B4N507_DROWI</name>
<evidence type="ECO:0000256" key="1">
    <source>
        <dbReference type="SAM" id="MobiDB-lite"/>
    </source>
</evidence>
<accession>B4N507</accession>
<dbReference type="AlphaFoldDB" id="B4N507"/>
<protein>
    <submittedName>
        <fullName evidence="2">GK20409</fullName>
    </submittedName>
</protein>
<sequence>MRATFDLKHQKQHTEDDNDDDNDEDVDDDDEDDDEKRKDIFACLPAWDCLL</sequence>
<dbReference type="HOGENOM" id="CLU_3108689_0_0_1"/>
<proteinExistence type="predicted"/>
<feature type="compositionally biased region" description="Basic and acidic residues" evidence="1">
    <location>
        <begin position="1"/>
        <end position="15"/>
    </location>
</feature>
<dbReference type="Proteomes" id="UP000007798">
    <property type="component" value="Unassembled WGS sequence"/>
</dbReference>
<feature type="region of interest" description="Disordered" evidence="1">
    <location>
        <begin position="1"/>
        <end position="35"/>
    </location>
</feature>
<reference evidence="2 3" key="1">
    <citation type="journal article" date="2007" name="Nature">
        <title>Evolution of genes and genomes on the Drosophila phylogeny.</title>
        <authorList>
            <consortium name="Drosophila 12 Genomes Consortium"/>
            <person name="Clark A.G."/>
            <person name="Eisen M.B."/>
            <person name="Smith D.R."/>
            <person name="Bergman C.M."/>
            <person name="Oliver B."/>
            <person name="Markow T.A."/>
            <person name="Kaufman T.C."/>
            <person name="Kellis M."/>
            <person name="Gelbart W."/>
            <person name="Iyer V.N."/>
            <person name="Pollard D.A."/>
            <person name="Sackton T.B."/>
            <person name="Larracuente A.M."/>
            <person name="Singh N.D."/>
            <person name="Abad J.P."/>
            <person name="Abt D.N."/>
            <person name="Adryan B."/>
            <person name="Aguade M."/>
            <person name="Akashi H."/>
            <person name="Anderson W.W."/>
            <person name="Aquadro C.F."/>
            <person name="Ardell D.H."/>
            <person name="Arguello R."/>
            <person name="Artieri C.G."/>
            <person name="Barbash D.A."/>
            <person name="Barker D."/>
            <person name="Barsanti P."/>
            <person name="Batterham P."/>
            <person name="Batzoglou S."/>
            <person name="Begun D."/>
            <person name="Bhutkar A."/>
            <person name="Blanco E."/>
            <person name="Bosak S.A."/>
            <person name="Bradley R.K."/>
            <person name="Brand A.D."/>
            <person name="Brent M.R."/>
            <person name="Brooks A.N."/>
            <person name="Brown R.H."/>
            <person name="Butlin R.K."/>
            <person name="Caggese C."/>
            <person name="Calvi B.R."/>
            <person name="Bernardo de Carvalho A."/>
            <person name="Caspi A."/>
            <person name="Castrezana S."/>
            <person name="Celniker S.E."/>
            <person name="Chang J.L."/>
            <person name="Chapple C."/>
            <person name="Chatterji S."/>
            <person name="Chinwalla A."/>
            <person name="Civetta A."/>
            <person name="Clifton S.W."/>
            <person name="Comeron J.M."/>
            <person name="Costello J.C."/>
            <person name="Coyne J.A."/>
            <person name="Daub J."/>
            <person name="David R.G."/>
            <person name="Delcher A.L."/>
            <person name="Delehaunty K."/>
            <person name="Do C.B."/>
            <person name="Ebling H."/>
            <person name="Edwards K."/>
            <person name="Eickbush T."/>
            <person name="Evans J.D."/>
            <person name="Filipski A."/>
            <person name="Findeiss S."/>
            <person name="Freyhult E."/>
            <person name="Fulton L."/>
            <person name="Fulton R."/>
            <person name="Garcia A.C."/>
            <person name="Gardiner A."/>
            <person name="Garfield D.A."/>
            <person name="Garvin B.E."/>
            <person name="Gibson G."/>
            <person name="Gilbert D."/>
            <person name="Gnerre S."/>
            <person name="Godfrey J."/>
            <person name="Good R."/>
            <person name="Gotea V."/>
            <person name="Gravely B."/>
            <person name="Greenberg A.J."/>
            <person name="Griffiths-Jones S."/>
            <person name="Gross S."/>
            <person name="Guigo R."/>
            <person name="Gustafson E.A."/>
            <person name="Haerty W."/>
            <person name="Hahn M.W."/>
            <person name="Halligan D.L."/>
            <person name="Halpern A.L."/>
            <person name="Halter G.M."/>
            <person name="Han M.V."/>
            <person name="Heger A."/>
            <person name="Hillier L."/>
            <person name="Hinrichs A.S."/>
            <person name="Holmes I."/>
            <person name="Hoskins R.A."/>
            <person name="Hubisz M.J."/>
            <person name="Hultmark D."/>
            <person name="Huntley M.A."/>
            <person name="Jaffe D.B."/>
            <person name="Jagadeeshan S."/>
            <person name="Jeck W.R."/>
            <person name="Johnson J."/>
            <person name="Jones C.D."/>
            <person name="Jordan W.C."/>
            <person name="Karpen G.H."/>
            <person name="Kataoka E."/>
            <person name="Keightley P.D."/>
            <person name="Kheradpour P."/>
            <person name="Kirkness E.F."/>
            <person name="Koerich L.B."/>
            <person name="Kristiansen K."/>
            <person name="Kudrna D."/>
            <person name="Kulathinal R.J."/>
            <person name="Kumar S."/>
            <person name="Kwok R."/>
            <person name="Lander E."/>
            <person name="Langley C.H."/>
            <person name="Lapoint R."/>
            <person name="Lazzaro B.P."/>
            <person name="Lee S.J."/>
            <person name="Levesque L."/>
            <person name="Li R."/>
            <person name="Lin C.F."/>
            <person name="Lin M.F."/>
            <person name="Lindblad-Toh K."/>
            <person name="Llopart A."/>
            <person name="Long M."/>
            <person name="Low L."/>
            <person name="Lozovsky E."/>
            <person name="Lu J."/>
            <person name="Luo M."/>
            <person name="Machado C.A."/>
            <person name="Makalowski W."/>
            <person name="Marzo M."/>
            <person name="Matsuda M."/>
            <person name="Matzkin L."/>
            <person name="McAllister B."/>
            <person name="McBride C.S."/>
            <person name="McKernan B."/>
            <person name="McKernan K."/>
            <person name="Mendez-Lago M."/>
            <person name="Minx P."/>
            <person name="Mollenhauer M.U."/>
            <person name="Montooth K."/>
            <person name="Mount S.M."/>
            <person name="Mu X."/>
            <person name="Myers E."/>
            <person name="Negre B."/>
            <person name="Newfeld S."/>
            <person name="Nielsen R."/>
            <person name="Noor M.A."/>
            <person name="O'Grady P."/>
            <person name="Pachter L."/>
            <person name="Papaceit M."/>
            <person name="Parisi M.J."/>
            <person name="Parisi M."/>
            <person name="Parts L."/>
            <person name="Pedersen J.S."/>
            <person name="Pesole G."/>
            <person name="Phillippy A.M."/>
            <person name="Ponting C.P."/>
            <person name="Pop M."/>
            <person name="Porcelli D."/>
            <person name="Powell J.R."/>
            <person name="Prohaska S."/>
            <person name="Pruitt K."/>
            <person name="Puig M."/>
            <person name="Quesneville H."/>
            <person name="Ram K.R."/>
            <person name="Rand D."/>
            <person name="Rasmussen M.D."/>
            <person name="Reed L.K."/>
            <person name="Reenan R."/>
            <person name="Reily A."/>
            <person name="Remington K.A."/>
            <person name="Rieger T.T."/>
            <person name="Ritchie M.G."/>
            <person name="Robin C."/>
            <person name="Rogers Y.H."/>
            <person name="Rohde C."/>
            <person name="Rozas J."/>
            <person name="Rubenfield M.J."/>
            <person name="Ruiz A."/>
            <person name="Russo S."/>
            <person name="Salzberg S.L."/>
            <person name="Sanchez-Gracia A."/>
            <person name="Saranga D.J."/>
            <person name="Sato H."/>
            <person name="Schaeffer S.W."/>
            <person name="Schatz M.C."/>
            <person name="Schlenke T."/>
            <person name="Schwartz R."/>
            <person name="Segarra C."/>
            <person name="Singh R.S."/>
            <person name="Sirot L."/>
            <person name="Sirota M."/>
            <person name="Sisneros N.B."/>
            <person name="Smith C.D."/>
            <person name="Smith T.F."/>
            <person name="Spieth J."/>
            <person name="Stage D.E."/>
            <person name="Stark A."/>
            <person name="Stephan W."/>
            <person name="Strausberg R.L."/>
            <person name="Strempel S."/>
            <person name="Sturgill D."/>
            <person name="Sutton G."/>
            <person name="Sutton G.G."/>
            <person name="Tao W."/>
            <person name="Teichmann S."/>
            <person name="Tobari Y.N."/>
            <person name="Tomimura Y."/>
            <person name="Tsolas J.M."/>
            <person name="Valente V.L."/>
            <person name="Venter E."/>
            <person name="Venter J.C."/>
            <person name="Vicario S."/>
            <person name="Vieira F.G."/>
            <person name="Vilella A.J."/>
            <person name="Villasante A."/>
            <person name="Walenz B."/>
            <person name="Wang J."/>
            <person name="Wasserman M."/>
            <person name="Watts T."/>
            <person name="Wilson D."/>
            <person name="Wilson R.K."/>
            <person name="Wing R.A."/>
            <person name="Wolfner M.F."/>
            <person name="Wong A."/>
            <person name="Wong G.K."/>
            <person name="Wu C.I."/>
            <person name="Wu G."/>
            <person name="Yamamoto D."/>
            <person name="Yang H.P."/>
            <person name="Yang S.P."/>
            <person name="Yorke J.A."/>
            <person name="Yoshida K."/>
            <person name="Zdobnov E."/>
            <person name="Zhang P."/>
            <person name="Zhang Y."/>
            <person name="Zimin A.V."/>
            <person name="Baldwin J."/>
            <person name="Abdouelleil A."/>
            <person name="Abdulkadir J."/>
            <person name="Abebe A."/>
            <person name="Abera B."/>
            <person name="Abreu J."/>
            <person name="Acer S.C."/>
            <person name="Aftuck L."/>
            <person name="Alexander A."/>
            <person name="An P."/>
            <person name="Anderson E."/>
            <person name="Anderson S."/>
            <person name="Arachi H."/>
            <person name="Azer M."/>
            <person name="Bachantsang P."/>
            <person name="Barry A."/>
            <person name="Bayul T."/>
            <person name="Berlin A."/>
            <person name="Bessette D."/>
            <person name="Bloom T."/>
            <person name="Blye J."/>
            <person name="Boguslavskiy L."/>
            <person name="Bonnet C."/>
            <person name="Boukhgalter B."/>
            <person name="Bourzgui I."/>
            <person name="Brown A."/>
            <person name="Cahill P."/>
            <person name="Channer S."/>
            <person name="Cheshatsang Y."/>
            <person name="Chuda L."/>
            <person name="Citroen M."/>
            <person name="Collymore A."/>
            <person name="Cooke P."/>
            <person name="Costello M."/>
            <person name="D'Aco K."/>
            <person name="Daza R."/>
            <person name="De Haan G."/>
            <person name="DeGray S."/>
            <person name="DeMaso C."/>
            <person name="Dhargay N."/>
            <person name="Dooley K."/>
            <person name="Dooley E."/>
            <person name="Doricent M."/>
            <person name="Dorje P."/>
            <person name="Dorjee K."/>
            <person name="Dupes A."/>
            <person name="Elong R."/>
            <person name="Falk J."/>
            <person name="Farina A."/>
            <person name="Faro S."/>
            <person name="Ferguson D."/>
            <person name="Fisher S."/>
            <person name="Foley C.D."/>
            <person name="Franke A."/>
            <person name="Friedrich D."/>
            <person name="Gadbois L."/>
            <person name="Gearin G."/>
            <person name="Gearin C.R."/>
            <person name="Giannoukos G."/>
            <person name="Goode T."/>
            <person name="Graham J."/>
            <person name="Grandbois E."/>
            <person name="Grewal S."/>
            <person name="Gyaltsen K."/>
            <person name="Hafez N."/>
            <person name="Hagos B."/>
            <person name="Hall J."/>
            <person name="Henson C."/>
            <person name="Hollinger A."/>
            <person name="Honan T."/>
            <person name="Huard M.D."/>
            <person name="Hughes L."/>
            <person name="Hurhula B."/>
            <person name="Husby M.E."/>
            <person name="Kamat A."/>
            <person name="Kanga B."/>
            <person name="Kashin S."/>
            <person name="Khazanovich D."/>
            <person name="Kisner P."/>
            <person name="Lance K."/>
            <person name="Lara M."/>
            <person name="Lee W."/>
            <person name="Lennon N."/>
            <person name="Letendre F."/>
            <person name="LeVine R."/>
            <person name="Lipovsky A."/>
            <person name="Liu X."/>
            <person name="Liu J."/>
            <person name="Liu S."/>
            <person name="Lokyitsang T."/>
            <person name="Lokyitsang Y."/>
            <person name="Lubonja R."/>
            <person name="Lui A."/>
            <person name="MacDonald P."/>
            <person name="Magnisalis V."/>
            <person name="Maru K."/>
            <person name="Matthews C."/>
            <person name="McCusker W."/>
            <person name="McDonough S."/>
            <person name="Mehta T."/>
            <person name="Meldrim J."/>
            <person name="Meneus L."/>
            <person name="Mihai O."/>
            <person name="Mihalev A."/>
            <person name="Mihova T."/>
            <person name="Mittelman R."/>
            <person name="Mlenga V."/>
            <person name="Montmayeur A."/>
            <person name="Mulrain L."/>
            <person name="Navidi A."/>
            <person name="Naylor J."/>
            <person name="Negash T."/>
            <person name="Nguyen T."/>
            <person name="Nguyen N."/>
            <person name="Nicol R."/>
            <person name="Norbu C."/>
            <person name="Norbu N."/>
            <person name="Novod N."/>
            <person name="O'Neill B."/>
            <person name="Osman S."/>
            <person name="Markiewicz E."/>
            <person name="Oyono O.L."/>
            <person name="Patti C."/>
            <person name="Phunkhang P."/>
            <person name="Pierre F."/>
            <person name="Priest M."/>
            <person name="Raghuraman S."/>
            <person name="Rege F."/>
            <person name="Reyes R."/>
            <person name="Rise C."/>
            <person name="Rogov P."/>
            <person name="Ross K."/>
            <person name="Ryan E."/>
            <person name="Settipalli S."/>
            <person name="Shea T."/>
            <person name="Sherpa N."/>
            <person name="Shi L."/>
            <person name="Shih D."/>
            <person name="Sparrow T."/>
            <person name="Spaulding J."/>
            <person name="Stalker J."/>
            <person name="Stange-Thomann N."/>
            <person name="Stavropoulos S."/>
            <person name="Stone C."/>
            <person name="Strader C."/>
            <person name="Tesfaye S."/>
            <person name="Thomson T."/>
            <person name="Thoulutsang Y."/>
            <person name="Thoulutsang D."/>
            <person name="Topham K."/>
            <person name="Topping I."/>
            <person name="Tsamla T."/>
            <person name="Vassiliev H."/>
            <person name="Vo A."/>
            <person name="Wangchuk T."/>
            <person name="Wangdi T."/>
            <person name="Weiand M."/>
            <person name="Wilkinson J."/>
            <person name="Wilson A."/>
            <person name="Yadav S."/>
            <person name="Young G."/>
            <person name="Yu Q."/>
            <person name="Zembek L."/>
            <person name="Zhong D."/>
            <person name="Zimmer A."/>
            <person name="Zwirko Z."/>
            <person name="Jaffe D.B."/>
            <person name="Alvarez P."/>
            <person name="Brockman W."/>
            <person name="Butler J."/>
            <person name="Chin C."/>
            <person name="Gnerre S."/>
            <person name="Grabherr M."/>
            <person name="Kleber M."/>
            <person name="Mauceli E."/>
            <person name="MacCallum I."/>
        </authorList>
    </citation>
    <scope>NUCLEOTIDE SEQUENCE [LARGE SCALE GENOMIC DNA]</scope>
    <source>
        <strain evidence="3">Tucson 14030-0811.24</strain>
    </source>
</reference>
<evidence type="ECO:0000313" key="3">
    <source>
        <dbReference type="Proteomes" id="UP000007798"/>
    </source>
</evidence>
<feature type="compositionally biased region" description="Acidic residues" evidence="1">
    <location>
        <begin position="16"/>
        <end position="34"/>
    </location>
</feature>
<organism evidence="3">
    <name type="scientific">Drosophila willistoni</name>
    <name type="common">Fruit fly</name>
    <dbReference type="NCBI Taxonomy" id="7260"/>
    <lineage>
        <taxon>Eukaryota</taxon>
        <taxon>Metazoa</taxon>
        <taxon>Ecdysozoa</taxon>
        <taxon>Arthropoda</taxon>
        <taxon>Hexapoda</taxon>
        <taxon>Insecta</taxon>
        <taxon>Pterygota</taxon>
        <taxon>Neoptera</taxon>
        <taxon>Endopterygota</taxon>
        <taxon>Diptera</taxon>
        <taxon>Brachycera</taxon>
        <taxon>Muscomorpha</taxon>
        <taxon>Ephydroidea</taxon>
        <taxon>Drosophilidae</taxon>
        <taxon>Drosophila</taxon>
        <taxon>Sophophora</taxon>
    </lineage>
</organism>
<evidence type="ECO:0000313" key="2">
    <source>
        <dbReference type="EMBL" id="EDW79446.1"/>
    </source>
</evidence>
<dbReference type="EMBL" id="CH964101">
    <property type="protein sequence ID" value="EDW79446.1"/>
    <property type="molecule type" value="Genomic_DNA"/>
</dbReference>
<keyword evidence="3" id="KW-1185">Reference proteome</keyword>
<gene>
    <name evidence="2" type="primary">Dwil\GK20409</name>
    <name evidence="2" type="ORF">Dwil_GK20409</name>
</gene>
<dbReference type="InParanoid" id="B4N507"/>